<dbReference type="CDD" id="cd04647">
    <property type="entry name" value="LbH_MAT_like"/>
    <property type="match status" value="1"/>
</dbReference>
<evidence type="ECO:0000313" key="1">
    <source>
        <dbReference type="EMBL" id="MDN3688866.1"/>
    </source>
</evidence>
<protein>
    <submittedName>
        <fullName evidence="1">Acyltransferase</fullName>
        <ecNumber evidence="1">2.3.1.-</ecNumber>
    </submittedName>
</protein>
<keyword evidence="1" id="KW-0012">Acyltransferase</keyword>
<name>A0ABT8C922_9BACT</name>
<accession>A0ABT8C922</accession>
<dbReference type="Gene3D" id="2.160.10.10">
    <property type="entry name" value="Hexapeptide repeat proteins"/>
    <property type="match status" value="1"/>
</dbReference>
<gene>
    <name evidence="1" type="ORF">QWZ15_13585</name>
</gene>
<dbReference type="Proteomes" id="UP001236663">
    <property type="component" value="Unassembled WGS sequence"/>
</dbReference>
<dbReference type="GO" id="GO:0016746">
    <property type="term" value="F:acyltransferase activity"/>
    <property type="evidence" value="ECO:0007669"/>
    <property type="project" value="UniProtKB-KW"/>
</dbReference>
<keyword evidence="2" id="KW-1185">Reference proteome</keyword>
<comment type="caution">
    <text evidence="1">The sequence shown here is derived from an EMBL/GenBank/DDBJ whole genome shotgun (WGS) entry which is preliminary data.</text>
</comment>
<keyword evidence="1" id="KW-0808">Transferase</keyword>
<sequence>MMTLLKLFSIFLPWKLKRLFLIKFFSYQIHPSARIKFSWIFPKMLIMQEGSEIDHFNTAIHLDEIKMEKYSVIGRGNWITGFTTYEKSSHFKHQAIRKSSLLLGESSAITKNHHLDCTSPITIGRFTTIAGYNSQLLTHSIDLIENRQDSHPISIGDYAFVGTNVVILGDATLPSYSVLGAKSLLNRSFQQPYTLYGGVPAKPIKNILENAKYFHRTEGFVY</sequence>
<dbReference type="PANTHER" id="PTHR23416">
    <property type="entry name" value="SIALIC ACID SYNTHASE-RELATED"/>
    <property type="match status" value="1"/>
</dbReference>
<evidence type="ECO:0000313" key="2">
    <source>
        <dbReference type="Proteomes" id="UP001236663"/>
    </source>
</evidence>
<proteinExistence type="predicted"/>
<dbReference type="EMBL" id="JAUFQS010000013">
    <property type="protein sequence ID" value="MDN3688866.1"/>
    <property type="molecule type" value="Genomic_DNA"/>
</dbReference>
<reference evidence="2" key="1">
    <citation type="journal article" date="2019" name="Int. J. Syst. Evol. Microbiol.">
        <title>The Global Catalogue of Microorganisms (GCM) 10K type strain sequencing project: providing services to taxonomists for standard genome sequencing and annotation.</title>
        <authorList>
            <consortium name="The Broad Institute Genomics Platform"/>
            <consortium name="The Broad Institute Genome Sequencing Center for Infectious Disease"/>
            <person name="Wu L."/>
            <person name="Ma J."/>
        </authorList>
    </citation>
    <scope>NUCLEOTIDE SEQUENCE [LARGE SCALE GENOMIC DNA]</scope>
    <source>
        <strain evidence="2">CECT 7706</strain>
    </source>
</reference>
<dbReference type="InterPro" id="IPR051159">
    <property type="entry name" value="Hexapeptide_acetyltransf"/>
</dbReference>
<dbReference type="SUPFAM" id="SSF51161">
    <property type="entry name" value="Trimeric LpxA-like enzymes"/>
    <property type="match status" value="1"/>
</dbReference>
<organism evidence="1 2">
    <name type="scientific">Cyclobacterium jeungdonense</name>
    <dbReference type="NCBI Taxonomy" id="708087"/>
    <lineage>
        <taxon>Bacteria</taxon>
        <taxon>Pseudomonadati</taxon>
        <taxon>Bacteroidota</taxon>
        <taxon>Cytophagia</taxon>
        <taxon>Cytophagales</taxon>
        <taxon>Cyclobacteriaceae</taxon>
        <taxon>Cyclobacterium</taxon>
    </lineage>
</organism>
<dbReference type="InterPro" id="IPR011004">
    <property type="entry name" value="Trimer_LpxA-like_sf"/>
</dbReference>
<dbReference type="RefSeq" id="WP_163385554.1">
    <property type="nucleotide sequence ID" value="NZ_JAUFQS010000013.1"/>
</dbReference>
<dbReference type="EC" id="2.3.1.-" evidence="1"/>